<reference evidence="10 11" key="1">
    <citation type="submission" date="2021-01" db="EMBL/GenBank/DDBJ databases">
        <title>Adiantum capillus-veneris genome.</title>
        <authorList>
            <person name="Fang Y."/>
            <person name="Liao Q."/>
        </authorList>
    </citation>
    <scope>NUCLEOTIDE SEQUENCE [LARGE SCALE GENOMIC DNA]</scope>
    <source>
        <strain evidence="10">H3</strain>
        <tissue evidence="10">Leaf</tissue>
    </source>
</reference>
<dbReference type="GO" id="GO:0051707">
    <property type="term" value="P:response to other organism"/>
    <property type="evidence" value="ECO:0007669"/>
    <property type="project" value="UniProtKB-ARBA"/>
</dbReference>
<dbReference type="InterPro" id="IPR017930">
    <property type="entry name" value="Myb_dom"/>
</dbReference>
<proteinExistence type="predicted"/>
<keyword evidence="2" id="KW-0677">Repeat</keyword>
<keyword evidence="11" id="KW-1185">Reference proteome</keyword>
<dbReference type="FunFam" id="1.10.10.60:FF:000394">
    <property type="entry name" value="MYB transcription factor"/>
    <property type="match status" value="1"/>
</dbReference>
<keyword evidence="3" id="KW-0805">Transcription regulation</keyword>
<organism evidence="10 11">
    <name type="scientific">Adiantum capillus-veneris</name>
    <name type="common">Maidenhair fern</name>
    <dbReference type="NCBI Taxonomy" id="13818"/>
    <lineage>
        <taxon>Eukaryota</taxon>
        <taxon>Viridiplantae</taxon>
        <taxon>Streptophyta</taxon>
        <taxon>Embryophyta</taxon>
        <taxon>Tracheophyta</taxon>
        <taxon>Polypodiopsida</taxon>
        <taxon>Polypodiidae</taxon>
        <taxon>Polypodiales</taxon>
        <taxon>Pteridineae</taxon>
        <taxon>Pteridaceae</taxon>
        <taxon>Vittarioideae</taxon>
        <taxon>Adiantum</taxon>
    </lineage>
</organism>
<comment type="subcellular location">
    <subcellularLocation>
        <location evidence="1">Nucleus</location>
    </subcellularLocation>
</comment>
<evidence type="ECO:0000256" key="6">
    <source>
        <dbReference type="ARBA" id="ARBA00023242"/>
    </source>
</evidence>
<dbReference type="InterPro" id="IPR015495">
    <property type="entry name" value="Myb_TF_plants"/>
</dbReference>
<dbReference type="PANTHER" id="PTHR10641">
    <property type="entry name" value="MYB FAMILY TRANSCRIPTION FACTOR"/>
    <property type="match status" value="1"/>
</dbReference>
<dbReference type="Gene3D" id="1.10.10.60">
    <property type="entry name" value="Homeodomain-like"/>
    <property type="match status" value="2"/>
</dbReference>
<dbReference type="FunFam" id="1.10.10.60:FF:000001">
    <property type="entry name" value="MYB-related transcription factor"/>
    <property type="match status" value="1"/>
</dbReference>
<dbReference type="Pfam" id="PF00249">
    <property type="entry name" value="Myb_DNA-binding"/>
    <property type="match status" value="2"/>
</dbReference>
<name>A0A9D4ZLX6_ADICA</name>
<keyword evidence="4" id="KW-0238">DNA-binding</keyword>
<dbReference type="SMART" id="SM00717">
    <property type="entry name" value="SANT"/>
    <property type="match status" value="2"/>
</dbReference>
<evidence type="ECO:0000256" key="1">
    <source>
        <dbReference type="ARBA" id="ARBA00004123"/>
    </source>
</evidence>
<protein>
    <submittedName>
        <fullName evidence="10">Uncharacterized protein</fullName>
    </submittedName>
</protein>
<comment type="caution">
    <text evidence="10">The sequence shown here is derived from an EMBL/GenBank/DDBJ whole genome shotgun (WGS) entry which is preliminary data.</text>
</comment>
<dbReference type="PANTHER" id="PTHR10641:SF1387">
    <property type="entry name" value="OS08G0486300 PROTEIN"/>
    <property type="match status" value="1"/>
</dbReference>
<sequence length="512" mass="55406">MVRCEKQAGLKKGPWTPEEDQKLKSYIETQGHSSWRALPKQAGLARCGKSCRLRWTNYLRPGIKRGNFSVEEENSIIQLHAVLGNRWSSIATHLPGRTDNEIKNHWNTRLRKRLLKMGIDPTTHCPWVQPPPSAQTIPSINTLLLSLLHTQGLPTTTTPVDPLALLKSPLFNSAPSATNHAVPASTSLCSSSLPAFPAIDPALIAAAEAHLVFDCLKLGSGDESRSSNSERQLNQLVTRLLLVKLLQQSSSNGPLATSSSPSFDSSKCPVHNLHVKVDQRMCNPSSVNHVLYNQNLHSMLAGTTSTYNIMPHELTATAAAKAPTSKYMNPNYSSLVNNSSSHNVEVQLPAMDVLSSSSYQQRLLQALPFLAESGIEPGADTSNAVEDVSSNQVCHASTHFNSSPSSSGSMPGQQQPPPWPATAGVHNHTQTPCGPLSNGMQPTTLMAWEELLMRGVDRDIAMASSSTVNKTSSSSTVSSASAHATATPDTFTNNVNAEEYWSNLLKTLKPQY</sequence>
<dbReference type="GO" id="GO:0000976">
    <property type="term" value="F:transcription cis-regulatory region binding"/>
    <property type="evidence" value="ECO:0007669"/>
    <property type="project" value="UniProtKB-ARBA"/>
</dbReference>
<dbReference type="CDD" id="cd00167">
    <property type="entry name" value="SANT"/>
    <property type="match status" value="2"/>
</dbReference>
<keyword evidence="6" id="KW-0539">Nucleus</keyword>
<evidence type="ECO:0000256" key="2">
    <source>
        <dbReference type="ARBA" id="ARBA00022737"/>
    </source>
</evidence>
<dbReference type="SUPFAM" id="SSF46689">
    <property type="entry name" value="Homeodomain-like"/>
    <property type="match status" value="1"/>
</dbReference>
<evidence type="ECO:0000313" key="10">
    <source>
        <dbReference type="EMBL" id="KAI5080319.1"/>
    </source>
</evidence>
<evidence type="ECO:0000256" key="3">
    <source>
        <dbReference type="ARBA" id="ARBA00023015"/>
    </source>
</evidence>
<evidence type="ECO:0000259" key="9">
    <source>
        <dbReference type="PROSITE" id="PS51294"/>
    </source>
</evidence>
<evidence type="ECO:0000256" key="5">
    <source>
        <dbReference type="ARBA" id="ARBA00023163"/>
    </source>
</evidence>
<evidence type="ECO:0000256" key="7">
    <source>
        <dbReference type="SAM" id="MobiDB-lite"/>
    </source>
</evidence>
<feature type="domain" description="HTH myb-type" evidence="9">
    <location>
        <begin position="10"/>
        <end position="59"/>
    </location>
</feature>
<dbReference type="OrthoDB" id="2143914at2759"/>
<dbReference type="InterPro" id="IPR001005">
    <property type="entry name" value="SANT/Myb"/>
</dbReference>
<feature type="compositionally biased region" description="Polar residues" evidence="7">
    <location>
        <begin position="427"/>
        <end position="441"/>
    </location>
</feature>
<dbReference type="InterPro" id="IPR009057">
    <property type="entry name" value="Homeodomain-like_sf"/>
</dbReference>
<keyword evidence="5" id="KW-0804">Transcription</keyword>
<dbReference type="GO" id="GO:0005634">
    <property type="term" value="C:nucleus"/>
    <property type="evidence" value="ECO:0007669"/>
    <property type="project" value="UniProtKB-SubCell"/>
</dbReference>
<feature type="domain" description="Myb-like" evidence="8">
    <location>
        <begin position="7"/>
        <end position="59"/>
    </location>
</feature>
<dbReference type="AlphaFoldDB" id="A0A9D4ZLX6"/>
<dbReference type="EMBL" id="JABFUD020000005">
    <property type="protein sequence ID" value="KAI5080319.1"/>
    <property type="molecule type" value="Genomic_DNA"/>
</dbReference>
<evidence type="ECO:0000256" key="4">
    <source>
        <dbReference type="ARBA" id="ARBA00023125"/>
    </source>
</evidence>
<dbReference type="PROSITE" id="PS51294">
    <property type="entry name" value="HTH_MYB"/>
    <property type="match status" value="2"/>
</dbReference>
<feature type="region of interest" description="Disordered" evidence="7">
    <location>
        <begin position="396"/>
        <end position="441"/>
    </location>
</feature>
<feature type="region of interest" description="Disordered" evidence="7">
    <location>
        <begin position="466"/>
        <end position="490"/>
    </location>
</feature>
<feature type="domain" description="HTH myb-type" evidence="9">
    <location>
        <begin position="60"/>
        <end position="114"/>
    </location>
</feature>
<feature type="compositionally biased region" description="Low complexity" evidence="7">
    <location>
        <begin position="466"/>
        <end position="487"/>
    </location>
</feature>
<feature type="compositionally biased region" description="Low complexity" evidence="7">
    <location>
        <begin position="402"/>
        <end position="413"/>
    </location>
</feature>
<evidence type="ECO:0000313" key="11">
    <source>
        <dbReference type="Proteomes" id="UP000886520"/>
    </source>
</evidence>
<accession>A0A9D4ZLX6</accession>
<gene>
    <name evidence="10" type="ORF">GOP47_0005798</name>
</gene>
<dbReference type="Proteomes" id="UP000886520">
    <property type="component" value="Chromosome 5"/>
</dbReference>
<evidence type="ECO:0000259" key="8">
    <source>
        <dbReference type="PROSITE" id="PS50090"/>
    </source>
</evidence>
<feature type="domain" description="Myb-like" evidence="8">
    <location>
        <begin position="60"/>
        <end position="110"/>
    </location>
</feature>
<dbReference type="PROSITE" id="PS50090">
    <property type="entry name" value="MYB_LIKE"/>
    <property type="match status" value="2"/>
</dbReference>